<feature type="region of interest" description="Disordered" evidence="1">
    <location>
        <begin position="1"/>
        <end position="65"/>
    </location>
</feature>
<feature type="compositionally biased region" description="Low complexity" evidence="1">
    <location>
        <begin position="34"/>
        <end position="56"/>
    </location>
</feature>
<comment type="caution">
    <text evidence="2">The sequence shown here is derived from an EMBL/GenBank/DDBJ whole genome shotgun (WGS) entry which is preliminary data.</text>
</comment>
<proteinExistence type="predicted"/>
<gene>
    <name evidence="2" type="ORF">IM811_008312</name>
</gene>
<protein>
    <submittedName>
        <fullName evidence="2">Uncharacterized protein</fullName>
    </submittedName>
</protein>
<reference evidence="2" key="1">
    <citation type="submission" date="2020-10" db="EMBL/GenBank/DDBJ databases">
        <title>High-Quality Genome Resource of Clonostachys rosea strain S41 by Oxford Nanopore Long-Read Sequencing.</title>
        <authorList>
            <person name="Wang H."/>
        </authorList>
    </citation>
    <scope>NUCLEOTIDE SEQUENCE</scope>
    <source>
        <strain evidence="2">S41</strain>
    </source>
</reference>
<evidence type="ECO:0000313" key="2">
    <source>
        <dbReference type="EMBL" id="KAF9757368.1"/>
    </source>
</evidence>
<evidence type="ECO:0000256" key="1">
    <source>
        <dbReference type="SAM" id="MobiDB-lite"/>
    </source>
</evidence>
<accession>A0A8H7NKH5</accession>
<dbReference type="EMBL" id="JADCTT010000002">
    <property type="protein sequence ID" value="KAF9757368.1"/>
    <property type="molecule type" value="Genomic_DNA"/>
</dbReference>
<dbReference type="Proteomes" id="UP000616885">
    <property type="component" value="Unassembled WGS sequence"/>
</dbReference>
<dbReference type="AlphaFoldDB" id="A0A8H7NKH5"/>
<sequence>MSGAQEARNMLDGRSNISNDAEMIVEVLDSSPIGSGKFSTGSGTTSPSATTSTNSSNMGARQQPRFSTSAFHSLEKLSTQSNNLSSTELPTPDANSHYHNLFSPQSPIGMQFSDRTRVSGKSLIENNFADDDETTDLLKDPVAYAETNGTTGRRATAPQIPIGRLQTLSLNGNSGPVSASVPSPYGNGIPSHANPMNSLNGSAQGLGYSMGGNPHYQRHNFPL</sequence>
<name>A0A8H7NKH5_BIOOC</name>
<organism evidence="2 3">
    <name type="scientific">Bionectria ochroleuca</name>
    <name type="common">Gliocladium roseum</name>
    <dbReference type="NCBI Taxonomy" id="29856"/>
    <lineage>
        <taxon>Eukaryota</taxon>
        <taxon>Fungi</taxon>
        <taxon>Dikarya</taxon>
        <taxon>Ascomycota</taxon>
        <taxon>Pezizomycotina</taxon>
        <taxon>Sordariomycetes</taxon>
        <taxon>Hypocreomycetidae</taxon>
        <taxon>Hypocreales</taxon>
        <taxon>Bionectriaceae</taxon>
        <taxon>Clonostachys</taxon>
    </lineage>
</organism>
<evidence type="ECO:0000313" key="3">
    <source>
        <dbReference type="Proteomes" id="UP000616885"/>
    </source>
</evidence>